<organism evidence="1 2">
    <name type="scientific">Acidithiobacillus sulfuriphilus</name>
    <dbReference type="NCBI Taxonomy" id="1867749"/>
    <lineage>
        <taxon>Bacteria</taxon>
        <taxon>Pseudomonadati</taxon>
        <taxon>Pseudomonadota</taxon>
        <taxon>Acidithiobacillia</taxon>
        <taxon>Acidithiobacillales</taxon>
        <taxon>Acidithiobacillaceae</taxon>
        <taxon>Acidithiobacillus</taxon>
    </lineage>
</organism>
<evidence type="ECO:0000313" key="2">
    <source>
        <dbReference type="Proteomes" id="UP000271650"/>
    </source>
</evidence>
<protein>
    <submittedName>
        <fullName evidence="1">GNAT family N-acetyltransferase</fullName>
    </submittedName>
</protein>
<accession>A0ACD5HUH7</accession>
<evidence type="ECO:0000313" key="1">
    <source>
        <dbReference type="EMBL" id="XRI78468.1"/>
    </source>
</evidence>
<name>A0ACD5HUH7_9PROT</name>
<proteinExistence type="predicted"/>
<dbReference type="Proteomes" id="UP000271650">
    <property type="component" value="Chromosome"/>
</dbReference>
<dbReference type="EMBL" id="CP127527">
    <property type="protein sequence ID" value="XRI78468.1"/>
    <property type="molecule type" value="Genomic_DNA"/>
</dbReference>
<reference evidence="1 2" key="1">
    <citation type="journal article" date="2019" name="Int. J. Syst. Evol. Microbiol.">
        <title>Acidithiobacillus sulfuriphilus sp. nov.: an extremely acidophilic sulfur-oxidizing chemolithotroph isolated from a neutral pH environment.</title>
        <authorList>
            <person name="Falagan C."/>
            <person name="Moya-Beltran A."/>
            <person name="Castro M."/>
            <person name="Quatrini R."/>
            <person name="Johnson D.B."/>
        </authorList>
    </citation>
    <scope>NUCLEOTIDE SEQUENCE [LARGE SCALE GENOMIC DNA]</scope>
    <source>
        <strain evidence="1 2">CJ-2</strain>
    </source>
</reference>
<sequence>MATQTFLGKGSLWSQVEASKSYPSVRFGNYSPSPRTHSSKPPVRRITSFLGWLFVYGRFVYVGDLVIDESCRSRGYGKILMERLKAEAKLLGCVRLLLDAAMSNTLGHRFYYRQGLLATALRFGMTLS</sequence>
<gene>
    <name evidence="1" type="ORF">EC580_005515</name>
</gene>
<keyword evidence="2" id="KW-1185">Reference proteome</keyword>